<gene>
    <name evidence="2" type="ORF">FWK35_00028027</name>
</gene>
<sequence length="86" mass="10051">MEEETIRHNKEMEKNKGSGLKKNKKNKNIEKMNKILKEFIQFFGAKKKNINIEPLRCFMRNDLHMKSSVNECGVLNLNDSTQNGSH</sequence>
<evidence type="ECO:0000256" key="1">
    <source>
        <dbReference type="SAM" id="MobiDB-lite"/>
    </source>
</evidence>
<comment type="caution">
    <text evidence="2">The sequence shown here is derived from an EMBL/GenBank/DDBJ whole genome shotgun (WGS) entry which is preliminary data.</text>
</comment>
<keyword evidence="3" id="KW-1185">Reference proteome</keyword>
<reference evidence="2 3" key="1">
    <citation type="submission" date="2019-08" db="EMBL/GenBank/DDBJ databases">
        <title>Whole genome of Aphis craccivora.</title>
        <authorList>
            <person name="Voronova N.V."/>
            <person name="Shulinski R.S."/>
            <person name="Bandarenka Y.V."/>
            <person name="Zhorov D.G."/>
            <person name="Warner D."/>
        </authorList>
    </citation>
    <scope>NUCLEOTIDE SEQUENCE [LARGE SCALE GENOMIC DNA]</scope>
    <source>
        <strain evidence="2">180601</strain>
        <tissue evidence="2">Whole Body</tissue>
    </source>
</reference>
<evidence type="ECO:0000313" key="3">
    <source>
        <dbReference type="Proteomes" id="UP000478052"/>
    </source>
</evidence>
<feature type="compositionally biased region" description="Basic and acidic residues" evidence="1">
    <location>
        <begin position="1"/>
        <end position="16"/>
    </location>
</feature>
<organism evidence="2 3">
    <name type="scientific">Aphis craccivora</name>
    <name type="common">Cowpea aphid</name>
    <dbReference type="NCBI Taxonomy" id="307492"/>
    <lineage>
        <taxon>Eukaryota</taxon>
        <taxon>Metazoa</taxon>
        <taxon>Ecdysozoa</taxon>
        <taxon>Arthropoda</taxon>
        <taxon>Hexapoda</taxon>
        <taxon>Insecta</taxon>
        <taxon>Pterygota</taxon>
        <taxon>Neoptera</taxon>
        <taxon>Paraneoptera</taxon>
        <taxon>Hemiptera</taxon>
        <taxon>Sternorrhyncha</taxon>
        <taxon>Aphidomorpha</taxon>
        <taxon>Aphidoidea</taxon>
        <taxon>Aphididae</taxon>
        <taxon>Aphidini</taxon>
        <taxon>Aphis</taxon>
        <taxon>Aphis</taxon>
    </lineage>
</organism>
<name>A0A6G0VZB3_APHCR</name>
<dbReference type="Proteomes" id="UP000478052">
    <property type="component" value="Unassembled WGS sequence"/>
</dbReference>
<feature type="region of interest" description="Disordered" evidence="1">
    <location>
        <begin position="1"/>
        <end position="26"/>
    </location>
</feature>
<dbReference type="EMBL" id="VUJU01010991">
    <property type="protein sequence ID" value="KAF0712263.1"/>
    <property type="molecule type" value="Genomic_DNA"/>
</dbReference>
<proteinExistence type="predicted"/>
<dbReference type="AlphaFoldDB" id="A0A6G0VZB3"/>
<accession>A0A6G0VZB3</accession>
<protein>
    <submittedName>
        <fullName evidence="2">Uncharacterized protein</fullName>
    </submittedName>
</protein>
<evidence type="ECO:0000313" key="2">
    <source>
        <dbReference type="EMBL" id="KAF0712263.1"/>
    </source>
</evidence>